<sequence length="68" mass="7521">MNRANVTDDAPKAPPVLAEADKSDGHWEMGRHAGACRPGADMHLTRARRTENGTMRHIDGIYPAQKNR</sequence>
<dbReference type="RefSeq" id="WP_150722232.1">
    <property type="nucleotide sequence ID" value="NZ_CABPRV010000008.1"/>
</dbReference>
<name>A0ABY6W4Y4_9BURK</name>
<evidence type="ECO:0000256" key="1">
    <source>
        <dbReference type="SAM" id="MobiDB-lite"/>
    </source>
</evidence>
<keyword evidence="3" id="KW-1185">Reference proteome</keyword>
<evidence type="ECO:0000313" key="3">
    <source>
        <dbReference type="Proteomes" id="UP000366065"/>
    </source>
</evidence>
<feature type="compositionally biased region" description="Basic and acidic residues" evidence="1">
    <location>
        <begin position="19"/>
        <end position="31"/>
    </location>
</feature>
<organism evidence="2 3">
    <name type="scientific">Pandoraea capi</name>
    <dbReference type="NCBI Taxonomy" id="2508286"/>
    <lineage>
        <taxon>Bacteria</taxon>
        <taxon>Pseudomonadati</taxon>
        <taxon>Pseudomonadota</taxon>
        <taxon>Betaproteobacteria</taxon>
        <taxon>Burkholderiales</taxon>
        <taxon>Burkholderiaceae</taxon>
        <taxon>Pandoraea</taxon>
    </lineage>
</organism>
<comment type="caution">
    <text evidence="2">The sequence shown here is derived from an EMBL/GenBank/DDBJ whole genome shotgun (WGS) entry which is preliminary data.</text>
</comment>
<gene>
    <name evidence="2" type="ORF">PCA20602_03428</name>
</gene>
<dbReference type="EMBL" id="CABPRV010000008">
    <property type="protein sequence ID" value="VVE26654.1"/>
    <property type="molecule type" value="Genomic_DNA"/>
</dbReference>
<accession>A0ABY6W4Y4</accession>
<feature type="region of interest" description="Disordered" evidence="1">
    <location>
        <begin position="1"/>
        <end position="34"/>
    </location>
</feature>
<protein>
    <recommendedName>
        <fullName evidence="4">Transposase</fullName>
    </recommendedName>
</protein>
<evidence type="ECO:0000313" key="2">
    <source>
        <dbReference type="EMBL" id="VVE26654.1"/>
    </source>
</evidence>
<evidence type="ECO:0008006" key="4">
    <source>
        <dbReference type="Google" id="ProtNLM"/>
    </source>
</evidence>
<proteinExistence type="predicted"/>
<dbReference type="Proteomes" id="UP000366065">
    <property type="component" value="Unassembled WGS sequence"/>
</dbReference>
<reference evidence="2 3" key="1">
    <citation type="submission" date="2019-08" db="EMBL/GenBank/DDBJ databases">
        <authorList>
            <person name="Peeters C."/>
        </authorList>
    </citation>
    <scope>NUCLEOTIDE SEQUENCE [LARGE SCALE GENOMIC DNA]</scope>
    <source>
        <strain evidence="2 3">LMG 20602</strain>
    </source>
</reference>